<name>A0A5C7GXK3_9ROSI</name>
<dbReference type="Pfam" id="PF07727">
    <property type="entry name" value="RVT_2"/>
    <property type="match status" value="1"/>
</dbReference>
<evidence type="ECO:0000259" key="1">
    <source>
        <dbReference type="Pfam" id="PF07727"/>
    </source>
</evidence>
<dbReference type="EMBL" id="VAHF01000012">
    <property type="protein sequence ID" value="TXG49042.1"/>
    <property type="molecule type" value="Genomic_DNA"/>
</dbReference>
<gene>
    <name evidence="2" type="ORF">EZV62_024917</name>
</gene>
<dbReference type="Proteomes" id="UP000323000">
    <property type="component" value="Chromosome 12"/>
</dbReference>
<proteinExistence type="predicted"/>
<sequence>MAKRSWNDYFKCNADHCFNFKKVKSSFIILLLYIDDMLVASTYLEEINNLKKQLSNEFEMKDLGVAKHILGIRISRDEHKGTLKLSQAEYVCKVLQRFSIGEAKQVKTLLANHSILFNEECLEIDDMPQPLDV</sequence>
<evidence type="ECO:0000313" key="2">
    <source>
        <dbReference type="EMBL" id="TXG49042.1"/>
    </source>
</evidence>
<reference evidence="3" key="1">
    <citation type="journal article" date="2019" name="Gigascience">
        <title>De novo genome assembly of the endangered Acer yangbiense, a plant species with extremely small populations endemic to Yunnan Province, China.</title>
        <authorList>
            <person name="Yang J."/>
            <person name="Wariss H.M."/>
            <person name="Tao L."/>
            <person name="Zhang R."/>
            <person name="Yun Q."/>
            <person name="Hollingsworth P."/>
            <person name="Dao Z."/>
            <person name="Luo G."/>
            <person name="Guo H."/>
            <person name="Ma Y."/>
            <person name="Sun W."/>
        </authorList>
    </citation>
    <scope>NUCLEOTIDE SEQUENCE [LARGE SCALE GENOMIC DNA]</scope>
    <source>
        <strain evidence="3">cv. Malutang</strain>
    </source>
</reference>
<protein>
    <recommendedName>
        <fullName evidence="1">Reverse transcriptase Ty1/copia-type domain-containing protein</fullName>
    </recommendedName>
</protein>
<feature type="domain" description="Reverse transcriptase Ty1/copia-type" evidence="1">
    <location>
        <begin position="16"/>
        <end position="108"/>
    </location>
</feature>
<dbReference type="AlphaFoldDB" id="A0A5C7GXK3"/>
<evidence type="ECO:0000313" key="3">
    <source>
        <dbReference type="Proteomes" id="UP000323000"/>
    </source>
</evidence>
<dbReference type="OrthoDB" id="413361at2759"/>
<organism evidence="2 3">
    <name type="scientific">Acer yangbiense</name>
    <dbReference type="NCBI Taxonomy" id="1000413"/>
    <lineage>
        <taxon>Eukaryota</taxon>
        <taxon>Viridiplantae</taxon>
        <taxon>Streptophyta</taxon>
        <taxon>Embryophyta</taxon>
        <taxon>Tracheophyta</taxon>
        <taxon>Spermatophyta</taxon>
        <taxon>Magnoliopsida</taxon>
        <taxon>eudicotyledons</taxon>
        <taxon>Gunneridae</taxon>
        <taxon>Pentapetalae</taxon>
        <taxon>rosids</taxon>
        <taxon>malvids</taxon>
        <taxon>Sapindales</taxon>
        <taxon>Sapindaceae</taxon>
        <taxon>Hippocastanoideae</taxon>
        <taxon>Acereae</taxon>
        <taxon>Acer</taxon>
    </lineage>
</organism>
<accession>A0A5C7GXK3</accession>
<keyword evidence="3" id="KW-1185">Reference proteome</keyword>
<comment type="caution">
    <text evidence="2">The sequence shown here is derived from an EMBL/GenBank/DDBJ whole genome shotgun (WGS) entry which is preliminary data.</text>
</comment>
<dbReference type="InterPro" id="IPR013103">
    <property type="entry name" value="RVT_2"/>
</dbReference>